<keyword evidence="3 14" id="KW-0645">Protease</keyword>
<dbReference type="Proteomes" id="UP001489004">
    <property type="component" value="Unassembled WGS sequence"/>
</dbReference>
<dbReference type="GO" id="GO:0016579">
    <property type="term" value="P:protein deubiquitination"/>
    <property type="evidence" value="ECO:0007669"/>
    <property type="project" value="InterPro"/>
</dbReference>
<dbReference type="PANTHER" id="PTHR24006">
    <property type="entry name" value="UBIQUITIN CARBOXYL-TERMINAL HYDROLASE"/>
    <property type="match status" value="1"/>
</dbReference>
<keyword evidence="4 12" id="KW-0479">Metal-binding</keyword>
<organism evidence="19 20">
    <name type="scientific">[Myrmecia] bisecta</name>
    <dbReference type="NCBI Taxonomy" id="41462"/>
    <lineage>
        <taxon>Eukaryota</taxon>
        <taxon>Viridiplantae</taxon>
        <taxon>Chlorophyta</taxon>
        <taxon>core chlorophytes</taxon>
        <taxon>Trebouxiophyceae</taxon>
        <taxon>Trebouxiales</taxon>
        <taxon>Trebouxiaceae</taxon>
        <taxon>Myrmecia</taxon>
    </lineage>
</organism>
<dbReference type="GO" id="GO:0005634">
    <property type="term" value="C:nucleus"/>
    <property type="evidence" value="ECO:0007669"/>
    <property type="project" value="TreeGrafter"/>
</dbReference>
<dbReference type="Pfam" id="PF02148">
    <property type="entry name" value="zf-UBP"/>
    <property type="match status" value="1"/>
</dbReference>
<dbReference type="InterPro" id="IPR028889">
    <property type="entry name" value="USP"/>
</dbReference>
<feature type="binding site" evidence="12">
    <location>
        <position position="192"/>
    </location>
    <ligand>
        <name>Zn(2+)</name>
        <dbReference type="ChEBI" id="CHEBI:29105"/>
    </ligand>
</feature>
<evidence type="ECO:0000256" key="13">
    <source>
        <dbReference type="PROSITE-ProRule" id="PRU00502"/>
    </source>
</evidence>
<gene>
    <name evidence="19" type="ORF">WJX72_001313</name>
</gene>
<feature type="region of interest" description="Disordered" evidence="15">
    <location>
        <begin position="721"/>
        <end position="742"/>
    </location>
</feature>
<dbReference type="SMART" id="SM00290">
    <property type="entry name" value="ZnF_UBP"/>
    <property type="match status" value="1"/>
</dbReference>
<keyword evidence="6 13" id="KW-0863">Zinc-finger</keyword>
<dbReference type="InterPro" id="IPR041432">
    <property type="entry name" value="UBP13_Znf-UBP_var"/>
</dbReference>
<dbReference type="FunFam" id="1.10.8.10:FF:000086">
    <property type="entry name" value="Ubiquitin carboxyl-terminal hydrolase"/>
    <property type="match status" value="1"/>
</dbReference>
<keyword evidence="10 12" id="KW-0862">Zinc</keyword>
<dbReference type="SUPFAM" id="SSF46934">
    <property type="entry name" value="UBA-like"/>
    <property type="match status" value="1"/>
</dbReference>
<dbReference type="PROSITE" id="PS00972">
    <property type="entry name" value="USP_1"/>
    <property type="match status" value="1"/>
</dbReference>
<evidence type="ECO:0000259" key="18">
    <source>
        <dbReference type="PROSITE" id="PS50271"/>
    </source>
</evidence>
<dbReference type="InterPro" id="IPR038765">
    <property type="entry name" value="Papain-like_cys_pep_sf"/>
</dbReference>
<keyword evidence="5" id="KW-0677">Repeat</keyword>
<dbReference type="InterPro" id="IPR001607">
    <property type="entry name" value="Znf_UBP"/>
</dbReference>
<dbReference type="GO" id="GO:0004843">
    <property type="term" value="F:cysteine-type deubiquitinase activity"/>
    <property type="evidence" value="ECO:0007669"/>
    <property type="project" value="UniProtKB-UniRule"/>
</dbReference>
<keyword evidence="20" id="KW-1185">Reference proteome</keyword>
<evidence type="ECO:0000256" key="11">
    <source>
        <dbReference type="PIRSR" id="PIRSR016308-1"/>
    </source>
</evidence>
<dbReference type="Pfam" id="PF00627">
    <property type="entry name" value="UBA"/>
    <property type="match status" value="1"/>
</dbReference>
<feature type="domain" description="UBA" evidence="16">
    <location>
        <begin position="673"/>
        <end position="714"/>
    </location>
</feature>
<evidence type="ECO:0000256" key="6">
    <source>
        <dbReference type="ARBA" id="ARBA00022771"/>
    </source>
</evidence>
<feature type="active site" description="Nucleophile" evidence="11">
    <location>
        <position position="331"/>
    </location>
</feature>
<dbReference type="PROSITE" id="PS50030">
    <property type="entry name" value="UBA"/>
    <property type="match status" value="2"/>
</dbReference>
<dbReference type="SUPFAM" id="SSF57850">
    <property type="entry name" value="RING/U-box"/>
    <property type="match status" value="1"/>
</dbReference>
<protein>
    <recommendedName>
        <fullName evidence="14">Ubiquitin carboxyl-terminal hydrolase</fullName>
        <ecNumber evidence="14">3.4.19.12</ecNumber>
    </recommendedName>
</protein>
<name>A0AAW1R4Q0_9CHLO</name>
<dbReference type="Gene3D" id="3.90.70.10">
    <property type="entry name" value="Cysteine proteinases"/>
    <property type="match status" value="2"/>
</dbReference>
<dbReference type="Pfam" id="PF17807">
    <property type="entry name" value="zf-UBP_var"/>
    <property type="match status" value="1"/>
</dbReference>
<feature type="domain" description="USP" evidence="17">
    <location>
        <begin position="322"/>
        <end position="875"/>
    </location>
</feature>
<proteinExistence type="inferred from homology"/>
<evidence type="ECO:0000256" key="5">
    <source>
        <dbReference type="ARBA" id="ARBA00022737"/>
    </source>
</evidence>
<reference evidence="19 20" key="1">
    <citation type="journal article" date="2024" name="Nat. Commun.">
        <title>Phylogenomics reveals the evolutionary origins of lichenization in chlorophyte algae.</title>
        <authorList>
            <person name="Puginier C."/>
            <person name="Libourel C."/>
            <person name="Otte J."/>
            <person name="Skaloud P."/>
            <person name="Haon M."/>
            <person name="Grisel S."/>
            <person name="Petersen M."/>
            <person name="Berrin J.G."/>
            <person name="Delaux P.M."/>
            <person name="Dal Grande F."/>
            <person name="Keller J."/>
        </authorList>
    </citation>
    <scope>NUCLEOTIDE SEQUENCE [LARGE SCALE GENOMIC DNA]</scope>
    <source>
        <strain evidence="19 20">SAG 2043</strain>
    </source>
</reference>
<evidence type="ECO:0000256" key="14">
    <source>
        <dbReference type="RuleBase" id="RU366025"/>
    </source>
</evidence>
<evidence type="ECO:0000313" key="20">
    <source>
        <dbReference type="Proteomes" id="UP001489004"/>
    </source>
</evidence>
<evidence type="ECO:0000256" key="10">
    <source>
        <dbReference type="ARBA" id="ARBA00022833"/>
    </source>
</evidence>
<dbReference type="EMBL" id="JALJOR010000001">
    <property type="protein sequence ID" value="KAK9828649.1"/>
    <property type="molecule type" value="Genomic_DNA"/>
</dbReference>
<dbReference type="PROSITE" id="PS50271">
    <property type="entry name" value="ZF_UBP"/>
    <property type="match status" value="1"/>
</dbReference>
<dbReference type="PROSITE" id="PS00973">
    <property type="entry name" value="USP_2"/>
    <property type="match status" value="1"/>
</dbReference>
<evidence type="ECO:0000256" key="1">
    <source>
        <dbReference type="ARBA" id="ARBA00000707"/>
    </source>
</evidence>
<keyword evidence="9 14" id="KW-0788">Thiol protease</keyword>
<dbReference type="AlphaFoldDB" id="A0AAW1R4Q0"/>
<dbReference type="PANTHER" id="PTHR24006:SF664">
    <property type="entry name" value="UBIQUITIN CARBOXYL-TERMINAL HYDROLASE"/>
    <property type="match status" value="1"/>
</dbReference>
<comment type="catalytic activity">
    <reaction evidence="1 14">
        <text>Thiol-dependent hydrolysis of ester, thioester, amide, peptide and isopeptide bonds formed by the C-terminal Gly of ubiquitin (a 76-residue protein attached to proteins as an intracellular targeting signal).</text>
        <dbReference type="EC" id="3.4.19.12"/>
    </reaction>
</comment>
<dbReference type="InterPro" id="IPR018200">
    <property type="entry name" value="USP_CS"/>
</dbReference>
<dbReference type="FunFam" id="3.30.40.10:FF:000026">
    <property type="entry name" value="Ubiquitin carboxyl-terminal hydrolase"/>
    <property type="match status" value="1"/>
</dbReference>
<keyword evidence="7 14" id="KW-0833">Ubl conjugation pathway</keyword>
<evidence type="ECO:0000256" key="2">
    <source>
        <dbReference type="ARBA" id="ARBA00009085"/>
    </source>
</evidence>
<evidence type="ECO:0000256" key="9">
    <source>
        <dbReference type="ARBA" id="ARBA00022807"/>
    </source>
</evidence>
<feature type="domain" description="UBP-type" evidence="18">
    <location>
        <begin position="166"/>
        <end position="280"/>
    </location>
</feature>
<dbReference type="InterPro" id="IPR015940">
    <property type="entry name" value="UBA"/>
</dbReference>
<feature type="active site" description="Proton acceptor" evidence="11">
    <location>
        <position position="837"/>
    </location>
</feature>
<dbReference type="CDD" id="cd14386">
    <property type="entry name" value="UBA2_UBP5"/>
    <property type="match status" value="1"/>
</dbReference>
<feature type="domain" description="UBA" evidence="16">
    <location>
        <begin position="740"/>
        <end position="780"/>
    </location>
</feature>
<evidence type="ECO:0000256" key="15">
    <source>
        <dbReference type="SAM" id="MobiDB-lite"/>
    </source>
</evidence>
<dbReference type="InterPro" id="IPR016652">
    <property type="entry name" value="Ubiquitinyl_hydrolase"/>
</dbReference>
<dbReference type="Gene3D" id="3.30.40.10">
    <property type="entry name" value="Zinc/RING finger domain, C3HC4 (zinc finger)"/>
    <property type="match status" value="2"/>
</dbReference>
<dbReference type="GO" id="GO:0005829">
    <property type="term" value="C:cytosol"/>
    <property type="evidence" value="ECO:0007669"/>
    <property type="project" value="TreeGrafter"/>
</dbReference>
<evidence type="ECO:0000313" key="19">
    <source>
        <dbReference type="EMBL" id="KAK9828649.1"/>
    </source>
</evidence>
<dbReference type="InterPro" id="IPR013083">
    <property type="entry name" value="Znf_RING/FYVE/PHD"/>
</dbReference>
<evidence type="ECO:0000256" key="8">
    <source>
        <dbReference type="ARBA" id="ARBA00022801"/>
    </source>
</evidence>
<dbReference type="InterPro" id="IPR009060">
    <property type="entry name" value="UBA-like_sf"/>
</dbReference>
<dbReference type="PIRSF" id="PIRSF016308">
    <property type="entry name" value="UBP"/>
    <property type="match status" value="1"/>
</dbReference>
<dbReference type="PROSITE" id="PS50235">
    <property type="entry name" value="USP_3"/>
    <property type="match status" value="1"/>
</dbReference>
<sequence length="878" mass="94730">MADEAALDAVRAAMRSVRVPGHHDKVYKDECSFSFDTPLSAGGLYLNLATWQACGEEFLPLDHQRTGNSLYLHEKWHKVPLSEEERAKVDARPEKLAIGGDGGFQAEPDKFRIEKQQALVVYPQGLRVQLPCPELPELVLNAINAIAAHDSASAQEQVAVWEEEKRVSRYAESLPLLDSGRKIPSDPSQWRCDDTGVTENLWLNLSTGHIGSGRQNWDGSGGNGSALRHYEATGRKYPLAVKLGTITPNGADVFSYADDENDMVIDPKLGEHLAHWGINMLSMSKTEKTMAELQIDLNMSFEFDKITESGFTLQPLSGPGYVGLKNLGNSCYMNSVLQVLWTLPQLKQRYADPAQAIFTSAPQEVAADFPAQMAKLGVALTTGRTGMPSEEAAPMDHDAANGAPHLGGTGNDDATSIRPQFFKSLVGRGHPEFASARQQDASEYFQHLLEFMTRAERAAAQRLGIAEAPPTADAFKFEMEDRIQCGESGRVSYKRSVSTLLGLDIPLEAATNKEELEEFQEREAKRAKLKEAQADAYISQEGPTPGAPPTHIAKDTPEERVLPKVPFGASLEKWAGDAVLEDYHSAALGRKTHATKHTRLATMPPYLMVQMKRYYVAKDWTARKLEVLVDVPDSLDLEPLRAAGPQPHEELQPEDGDASGGAAEPPAAPPAVQPDPEIVSQLVGMGFSENGSKRAAVATQNAGAEACMEWVLGHMEDADFNDPLPAPSATTAAAAGGSPEANPESVMMLTSMGFTDQQAGAALKACQGSVERAADWLFSHTDDLDSAVAAVLSAGGSGAAAASEAGGGATAKLGDGRGQYSLVGFISHMGSNTACGHYVCHIKKAGRWVIFNDEKVAVSEHPPRDLGYMYLFKRDDAP</sequence>
<dbReference type="GO" id="GO:0006508">
    <property type="term" value="P:proteolysis"/>
    <property type="evidence" value="ECO:0007669"/>
    <property type="project" value="UniProtKB-KW"/>
</dbReference>
<comment type="caution">
    <text evidence="19">The sequence shown here is derived from an EMBL/GenBank/DDBJ whole genome shotgun (WGS) entry which is preliminary data.</text>
</comment>
<dbReference type="InterPro" id="IPR001394">
    <property type="entry name" value="Peptidase_C19_UCH"/>
</dbReference>
<evidence type="ECO:0000256" key="12">
    <source>
        <dbReference type="PIRSR" id="PIRSR016308-3"/>
    </source>
</evidence>
<feature type="compositionally biased region" description="Low complexity" evidence="15">
    <location>
        <begin position="727"/>
        <end position="742"/>
    </location>
</feature>
<comment type="similarity">
    <text evidence="2 14">Belongs to the peptidase C19 family.</text>
</comment>
<dbReference type="EC" id="3.4.19.12" evidence="14"/>
<dbReference type="SUPFAM" id="SSF54001">
    <property type="entry name" value="Cysteine proteinases"/>
    <property type="match status" value="1"/>
</dbReference>
<evidence type="ECO:0000256" key="7">
    <source>
        <dbReference type="ARBA" id="ARBA00022786"/>
    </source>
</evidence>
<accession>A0AAW1R4Q0</accession>
<evidence type="ECO:0000256" key="4">
    <source>
        <dbReference type="ARBA" id="ARBA00022723"/>
    </source>
</evidence>
<evidence type="ECO:0000259" key="17">
    <source>
        <dbReference type="PROSITE" id="PS50235"/>
    </source>
</evidence>
<dbReference type="InterPro" id="IPR050164">
    <property type="entry name" value="Peptidase_C19"/>
</dbReference>
<dbReference type="GO" id="GO:0008270">
    <property type="term" value="F:zinc ion binding"/>
    <property type="evidence" value="ECO:0007669"/>
    <property type="project" value="UniProtKB-KW"/>
</dbReference>
<feature type="region of interest" description="Disordered" evidence="15">
    <location>
        <begin position="638"/>
        <end position="674"/>
    </location>
</feature>
<evidence type="ECO:0000256" key="3">
    <source>
        <dbReference type="ARBA" id="ARBA00022670"/>
    </source>
</evidence>
<dbReference type="CDD" id="cd14294">
    <property type="entry name" value="UBA1_UBP5_like"/>
    <property type="match status" value="1"/>
</dbReference>
<dbReference type="SMART" id="SM00165">
    <property type="entry name" value="UBA"/>
    <property type="match status" value="2"/>
</dbReference>
<comment type="function">
    <text evidence="14">Recognizes and hydrolyzes the peptide bond at the C-terminal Gly of ubiquitin. Involved in the processing of poly-ubiquitin precursors as well as that of ubiquitinated proteins.</text>
</comment>
<keyword evidence="8 14" id="KW-0378">Hydrolase</keyword>
<dbReference type="Pfam" id="PF00443">
    <property type="entry name" value="UCH"/>
    <property type="match status" value="1"/>
</dbReference>
<dbReference type="Gene3D" id="1.10.8.10">
    <property type="entry name" value="DNA helicase RuvA subunit, C-terminal domain"/>
    <property type="match status" value="1"/>
</dbReference>
<evidence type="ECO:0000259" key="16">
    <source>
        <dbReference type="PROSITE" id="PS50030"/>
    </source>
</evidence>